<sequence length="347" mass="39924">MKFIFFICSLLMSQAAFGQKTSVINNESTVFTLETPNSKIDFLVIDPAPKSKKPLFLFCQGSLPIPLYFNYKKEGLSLFGGGLTNFNYQDIIKSYHLVVISMPETPVIVDESQLNDSYWYYGDSKDKNIPSRAYQEADYLDNYVNRAVSVLDYLSKQPWVDNSQLTVFGHSQGGHVAAKLANKYKKVSKLGLSGTNLFGRIDQDIRQAKRDVQKGKITWQQASQKIEQTYAFYKDANNPEKLKNNPNLRSWKSFSQPAIDELLGFDYPIYLVSGTEDIVAELNDLAPLYFIRNHKNNLTIKRYYNLEHNYFEVQNDGRPDYKKPHWKDVMTDFLAWTLEQKTTANSN</sequence>
<gene>
    <name evidence="3" type="ORF">QE382_001223</name>
</gene>
<organism evidence="3 4">
    <name type="scientific">Sphingobacterium zeae</name>
    <dbReference type="NCBI Taxonomy" id="1776859"/>
    <lineage>
        <taxon>Bacteria</taxon>
        <taxon>Pseudomonadati</taxon>
        <taxon>Bacteroidota</taxon>
        <taxon>Sphingobacteriia</taxon>
        <taxon>Sphingobacteriales</taxon>
        <taxon>Sphingobacteriaceae</taxon>
        <taxon>Sphingobacterium</taxon>
    </lineage>
</organism>
<comment type="caution">
    <text evidence="3">The sequence shown here is derived from an EMBL/GenBank/DDBJ whole genome shotgun (WGS) entry which is preliminary data.</text>
</comment>
<dbReference type="InterPro" id="IPR001375">
    <property type="entry name" value="Peptidase_S9_cat"/>
</dbReference>
<accession>A0ABU0U2Q0</accession>
<evidence type="ECO:0000313" key="4">
    <source>
        <dbReference type="Proteomes" id="UP001244640"/>
    </source>
</evidence>
<dbReference type="SUPFAM" id="SSF53474">
    <property type="entry name" value="alpha/beta-Hydrolases"/>
    <property type="match status" value="1"/>
</dbReference>
<evidence type="ECO:0000313" key="3">
    <source>
        <dbReference type="EMBL" id="MDQ1149239.1"/>
    </source>
</evidence>
<dbReference type="PANTHER" id="PTHR43265">
    <property type="entry name" value="ESTERASE ESTD"/>
    <property type="match status" value="1"/>
</dbReference>
<dbReference type="EMBL" id="JAUTBA010000001">
    <property type="protein sequence ID" value="MDQ1149239.1"/>
    <property type="molecule type" value="Genomic_DNA"/>
</dbReference>
<dbReference type="Pfam" id="PF00326">
    <property type="entry name" value="Peptidase_S9"/>
    <property type="match status" value="1"/>
</dbReference>
<dbReference type="InterPro" id="IPR053145">
    <property type="entry name" value="AB_hydrolase_Est10"/>
</dbReference>
<name>A0ABU0U2Q0_9SPHI</name>
<reference evidence="3 4" key="1">
    <citation type="submission" date="2023-07" db="EMBL/GenBank/DDBJ databases">
        <title>Functional and genomic diversity of the sorghum phyllosphere microbiome.</title>
        <authorList>
            <person name="Shade A."/>
        </authorList>
    </citation>
    <scope>NUCLEOTIDE SEQUENCE [LARGE SCALE GENOMIC DNA]</scope>
    <source>
        <strain evidence="3 4">SORGH_AS_0892</strain>
    </source>
</reference>
<dbReference type="PANTHER" id="PTHR43265:SF1">
    <property type="entry name" value="ESTERASE ESTD"/>
    <property type="match status" value="1"/>
</dbReference>
<dbReference type="Gene3D" id="3.40.50.1820">
    <property type="entry name" value="alpha/beta hydrolase"/>
    <property type="match status" value="1"/>
</dbReference>
<keyword evidence="1" id="KW-0732">Signal</keyword>
<evidence type="ECO:0000259" key="2">
    <source>
        <dbReference type="Pfam" id="PF00326"/>
    </source>
</evidence>
<proteinExistence type="predicted"/>
<keyword evidence="4" id="KW-1185">Reference proteome</keyword>
<feature type="chain" id="PRO_5045173906" evidence="1">
    <location>
        <begin position="19"/>
        <end position="347"/>
    </location>
</feature>
<dbReference type="RefSeq" id="WP_307185110.1">
    <property type="nucleotide sequence ID" value="NZ_JAUTBA010000001.1"/>
</dbReference>
<dbReference type="InterPro" id="IPR029058">
    <property type="entry name" value="AB_hydrolase_fold"/>
</dbReference>
<protein>
    <submittedName>
        <fullName evidence="3">Pimeloyl-ACP methyl ester carboxylesterase</fullName>
    </submittedName>
</protein>
<evidence type="ECO:0000256" key="1">
    <source>
        <dbReference type="SAM" id="SignalP"/>
    </source>
</evidence>
<feature type="domain" description="Peptidase S9 prolyl oligopeptidase catalytic" evidence="2">
    <location>
        <begin position="141"/>
        <end position="243"/>
    </location>
</feature>
<dbReference type="Proteomes" id="UP001244640">
    <property type="component" value="Unassembled WGS sequence"/>
</dbReference>
<feature type="signal peptide" evidence="1">
    <location>
        <begin position="1"/>
        <end position="18"/>
    </location>
</feature>